<evidence type="ECO:0008006" key="4">
    <source>
        <dbReference type="Google" id="ProtNLM"/>
    </source>
</evidence>
<name>A0A1G7SEH7_9HYPH</name>
<sequence>MADKKSGPVKPPIIDAKARSAGGSDDTTTPKTSPDATASGTVKPDAPAPSTPTASASGAPKPAEAAAKASPTAPATASEATPKPGGAEPSTVTSEAVKPTPTPSQPDAPKADPAKPDAQNPGAPKPEAPKPTSPSGAASLPPSRSAPPTVPLAPLAATAGAGALIGLALAYGLASFGMWPATDNTDPSALADLESRTAGIEEAIGEQQAQTADATSRIDALESNLATRFDEIAGATPATEGLAAQSDLDALSGQIAEISTRLDALAAGASGDESSQIAGQINALSEDLATLTERLGAIEPQIADIAPAVEDAQTRLDDLDARIVDQPAFDAVSADRDRFARLPAALDALEDAINSGAPFASQLAETESLLPNLSVPEDARALAASGVSSSSQLLADFRTAIPAILAARPQDPEANWAQSLLDQAASAIALRPTDGDGPQATVGRVETALETGDLAAAQENFSALPDPMRSAAGGFGTDLDNAIAATTLLSEARATDPASTQPEAAQ</sequence>
<dbReference type="RefSeq" id="WP_143009292.1">
    <property type="nucleotide sequence ID" value="NZ_FNCS01000001.1"/>
</dbReference>
<protein>
    <recommendedName>
        <fullName evidence="4">Inner membrane protein</fullName>
    </recommendedName>
</protein>
<feature type="compositionally biased region" description="Low complexity" evidence="1">
    <location>
        <begin position="24"/>
        <end position="45"/>
    </location>
</feature>
<dbReference type="Proteomes" id="UP000199495">
    <property type="component" value="Unassembled WGS sequence"/>
</dbReference>
<dbReference type="OrthoDB" id="8480612at2"/>
<dbReference type="AlphaFoldDB" id="A0A1G7SEH7"/>
<feature type="compositionally biased region" description="Low complexity" evidence="1">
    <location>
        <begin position="51"/>
        <end position="84"/>
    </location>
</feature>
<feature type="compositionally biased region" description="Low complexity" evidence="1">
    <location>
        <begin position="133"/>
        <end position="143"/>
    </location>
</feature>
<gene>
    <name evidence="2" type="ORF">SAMN04487974_101434</name>
</gene>
<proteinExistence type="predicted"/>
<dbReference type="STRING" id="440168.SAMN04487974_101434"/>
<dbReference type="Gene3D" id="1.10.287.1490">
    <property type="match status" value="1"/>
</dbReference>
<dbReference type="EMBL" id="FNCS01000001">
    <property type="protein sequence ID" value="SDG20809.1"/>
    <property type="molecule type" value="Genomic_DNA"/>
</dbReference>
<evidence type="ECO:0000313" key="3">
    <source>
        <dbReference type="Proteomes" id="UP000199495"/>
    </source>
</evidence>
<reference evidence="2 3" key="1">
    <citation type="submission" date="2016-10" db="EMBL/GenBank/DDBJ databases">
        <authorList>
            <person name="de Groot N.N."/>
        </authorList>
    </citation>
    <scope>NUCLEOTIDE SEQUENCE [LARGE SCALE GENOMIC DNA]</scope>
    <source>
        <strain evidence="2 3">CGMCC 1.10267</strain>
    </source>
</reference>
<evidence type="ECO:0000313" key="2">
    <source>
        <dbReference type="EMBL" id="SDG20809.1"/>
    </source>
</evidence>
<feature type="compositionally biased region" description="Pro residues" evidence="1">
    <location>
        <begin position="123"/>
        <end position="132"/>
    </location>
</feature>
<feature type="region of interest" description="Disordered" evidence="1">
    <location>
        <begin position="1"/>
        <end position="148"/>
    </location>
</feature>
<evidence type="ECO:0000256" key="1">
    <source>
        <dbReference type="SAM" id="MobiDB-lite"/>
    </source>
</evidence>
<keyword evidence="3" id="KW-1185">Reference proteome</keyword>
<organism evidence="2 3">
    <name type="scientific">Pelagibacterium luteolum</name>
    <dbReference type="NCBI Taxonomy" id="440168"/>
    <lineage>
        <taxon>Bacteria</taxon>
        <taxon>Pseudomonadati</taxon>
        <taxon>Pseudomonadota</taxon>
        <taxon>Alphaproteobacteria</taxon>
        <taxon>Hyphomicrobiales</taxon>
        <taxon>Devosiaceae</taxon>
        <taxon>Pelagibacterium</taxon>
    </lineage>
</organism>
<accession>A0A1G7SEH7</accession>